<evidence type="ECO:0000313" key="1">
    <source>
        <dbReference type="EMBL" id="MBD1600834.1"/>
    </source>
</evidence>
<comment type="caution">
    <text evidence="1">The sequence shown here is derived from an EMBL/GenBank/DDBJ whole genome shotgun (WGS) entry which is preliminary data.</text>
</comment>
<accession>A0ABR7Z692</accession>
<proteinExistence type="predicted"/>
<gene>
    <name evidence="1" type="ORF">HAQ05_19295</name>
</gene>
<dbReference type="EMBL" id="JAAOCA010000025">
    <property type="protein sequence ID" value="MBD1600834.1"/>
    <property type="molecule type" value="Genomic_DNA"/>
</dbReference>
<dbReference type="RefSeq" id="WP_190423484.1">
    <property type="nucleotide sequence ID" value="NZ_JAAOCA010000025.1"/>
</dbReference>
<evidence type="ECO:0000313" key="2">
    <source>
        <dbReference type="Proteomes" id="UP000805841"/>
    </source>
</evidence>
<dbReference type="Pfam" id="PF09650">
    <property type="entry name" value="PHA_gran_rgn"/>
    <property type="match status" value="1"/>
</dbReference>
<reference evidence="1 2" key="1">
    <citation type="journal article" date="2020" name="Insects">
        <title>Bacteria Belonging to Pseudomonas typographi sp. nov. from the Bark Beetle Ips typographus Have Genomic Potential to Aid in the Host Ecology.</title>
        <authorList>
            <person name="Peral-Aranega E."/>
            <person name="Saati-Santamaria Z."/>
            <person name="Kolarik M."/>
            <person name="Rivas R."/>
            <person name="Garcia-Fraile P."/>
        </authorList>
    </citation>
    <scope>NUCLEOTIDE SEQUENCE [LARGE SCALE GENOMIC DNA]</scope>
    <source>
        <strain evidence="1 2">CA3A</strain>
    </source>
</reference>
<dbReference type="InterPro" id="IPR013433">
    <property type="entry name" value="PHA_gran_rgn"/>
</dbReference>
<dbReference type="Proteomes" id="UP000805841">
    <property type="component" value="Unassembled WGS sequence"/>
</dbReference>
<protein>
    <submittedName>
        <fullName evidence="1">Polyhydroxyalkanoic acid system protein</fullName>
    </submittedName>
</protein>
<sequence length="91" mass="10035">MSQITVVREHQLGYETARERAEKLVEKLVSKYDMQAAWDGDTVQLKRSGMTGQVQVAADTVQVDLTLGTMLSMMGGVIETEIGKALDKYLA</sequence>
<name>A0ABR7Z692_9PSED</name>
<dbReference type="NCBIfam" id="TIGR02610">
    <property type="entry name" value="PHA_gran_rgn"/>
    <property type="match status" value="1"/>
</dbReference>
<organism evidence="1 2">
    <name type="scientific">Pseudomonas typographi</name>
    <dbReference type="NCBI Taxonomy" id="2715964"/>
    <lineage>
        <taxon>Bacteria</taxon>
        <taxon>Pseudomonadati</taxon>
        <taxon>Pseudomonadota</taxon>
        <taxon>Gammaproteobacteria</taxon>
        <taxon>Pseudomonadales</taxon>
        <taxon>Pseudomonadaceae</taxon>
        <taxon>Pseudomonas</taxon>
    </lineage>
</organism>
<keyword evidence="2" id="KW-1185">Reference proteome</keyword>